<proteinExistence type="inferred from homology"/>
<reference evidence="4" key="1">
    <citation type="submission" date="2025-08" db="UniProtKB">
        <authorList>
            <consortium name="RefSeq"/>
        </authorList>
    </citation>
    <scope>IDENTIFICATION</scope>
    <source>
        <tissue evidence="4">Muscle</tissue>
    </source>
</reference>
<accession>A0ABM1T1U3</accession>
<dbReference type="PANTHER" id="PTHR18952:SF104">
    <property type="entry name" value="CARBONIC ANHYDRASE-RELATED PROTEIN"/>
    <property type="match status" value="1"/>
</dbReference>
<dbReference type="InterPro" id="IPR001148">
    <property type="entry name" value="CA_dom"/>
</dbReference>
<comment type="similarity">
    <text evidence="1">Belongs to the alpha-carbonic anhydrase family.</text>
</comment>
<dbReference type="Proteomes" id="UP000694941">
    <property type="component" value="Unplaced"/>
</dbReference>
<keyword evidence="3" id="KW-1185">Reference proteome</keyword>
<evidence type="ECO:0000313" key="3">
    <source>
        <dbReference type="Proteomes" id="UP000694941"/>
    </source>
</evidence>
<dbReference type="RefSeq" id="XP_022249849.1">
    <property type="nucleotide sequence ID" value="XM_022394141.1"/>
</dbReference>
<evidence type="ECO:0000259" key="2">
    <source>
        <dbReference type="PROSITE" id="PS51144"/>
    </source>
</evidence>
<dbReference type="PROSITE" id="PS51144">
    <property type="entry name" value="ALPHA_CA_2"/>
    <property type="match status" value="1"/>
</dbReference>
<gene>
    <name evidence="4" type="primary">LOC106466173</name>
</gene>
<dbReference type="InterPro" id="IPR023561">
    <property type="entry name" value="Carbonic_anhydrase_a-class"/>
</dbReference>
<dbReference type="Gene3D" id="3.10.200.10">
    <property type="entry name" value="Alpha carbonic anhydrase"/>
    <property type="match status" value="1"/>
</dbReference>
<dbReference type="SUPFAM" id="SSF51069">
    <property type="entry name" value="Carbonic anhydrase"/>
    <property type="match status" value="1"/>
</dbReference>
<dbReference type="GeneID" id="106466173"/>
<dbReference type="InterPro" id="IPR036398">
    <property type="entry name" value="CA_dom_sf"/>
</dbReference>
<evidence type="ECO:0000256" key="1">
    <source>
        <dbReference type="ARBA" id="ARBA00010718"/>
    </source>
</evidence>
<dbReference type="Pfam" id="PF00194">
    <property type="entry name" value="Carb_anhydrase"/>
    <property type="match status" value="1"/>
</dbReference>
<organism evidence="3 4">
    <name type="scientific">Limulus polyphemus</name>
    <name type="common">Atlantic horseshoe crab</name>
    <dbReference type="NCBI Taxonomy" id="6850"/>
    <lineage>
        <taxon>Eukaryota</taxon>
        <taxon>Metazoa</taxon>
        <taxon>Ecdysozoa</taxon>
        <taxon>Arthropoda</taxon>
        <taxon>Chelicerata</taxon>
        <taxon>Merostomata</taxon>
        <taxon>Xiphosura</taxon>
        <taxon>Limulidae</taxon>
        <taxon>Limulus</taxon>
    </lineage>
</organism>
<evidence type="ECO:0000313" key="4">
    <source>
        <dbReference type="RefSeq" id="XP_022249849.1"/>
    </source>
</evidence>
<sequence length="295" mass="34440">MYFSFEEEKTVDKIYGNDEDIESLIYDEEDTRCDTGFCQSPVNLISRDAVYRPLDIHKPFDFRYTECRECVLQNTGSAARVIFQHPTGSSNDSQSSYKSYIIGGPLLNDTRYKLSEMYFHWGKDDTVGSEHTVNNTAFPMEIQLIHWNSTYYHCADEAAKGENGLVIVTIFVQVGRMHEELETLIDNFWAIQYKGQSKVIGTTFNPSCLLPHPSLRDYWTYSGSLTWPPFSENVEWILLRYPLTVSHQQLYEFRRLKKHVKHDLTVETRHEDFLNNNFRPLQPLNGRTIWASFES</sequence>
<feature type="domain" description="Alpha-carbonic anhydrase" evidence="2">
    <location>
        <begin position="22"/>
        <end position="293"/>
    </location>
</feature>
<name>A0ABM1T1U3_LIMPO</name>
<dbReference type="PANTHER" id="PTHR18952">
    <property type="entry name" value="CARBONIC ANHYDRASE"/>
    <property type="match status" value="1"/>
</dbReference>
<protein>
    <submittedName>
        <fullName evidence="4">Carbonic anhydrase-related protein-like</fullName>
    </submittedName>
</protein>
<dbReference type="SMART" id="SM01057">
    <property type="entry name" value="Carb_anhydrase"/>
    <property type="match status" value="1"/>
</dbReference>